<feature type="binding site" evidence="3">
    <location>
        <position position="184"/>
    </location>
    <ligand>
        <name>Zn(2+)</name>
        <dbReference type="ChEBI" id="CHEBI:29105"/>
    </ligand>
</feature>
<dbReference type="Proteomes" id="UP000324800">
    <property type="component" value="Unassembled WGS sequence"/>
</dbReference>
<comment type="caution">
    <text evidence="7">The sequence shown here is derived from an EMBL/GenBank/DDBJ whole genome shotgun (WGS) entry which is preliminary data.</text>
</comment>
<feature type="region of interest" description="Disordered" evidence="4">
    <location>
        <begin position="586"/>
        <end position="605"/>
    </location>
</feature>
<keyword evidence="3" id="KW-0862">Zinc</keyword>
<feature type="active site" description="Proton acceptor" evidence="3">
    <location>
        <position position="133"/>
    </location>
</feature>
<evidence type="ECO:0000259" key="6">
    <source>
        <dbReference type="PROSITE" id="PS50305"/>
    </source>
</evidence>
<evidence type="ECO:0000256" key="5">
    <source>
        <dbReference type="SAM" id="Phobius"/>
    </source>
</evidence>
<feature type="region of interest" description="Disordered" evidence="4">
    <location>
        <begin position="622"/>
        <end position="705"/>
    </location>
</feature>
<dbReference type="InterPro" id="IPR003000">
    <property type="entry name" value="Sirtuin"/>
</dbReference>
<keyword evidence="5" id="KW-0812">Transmembrane</keyword>
<dbReference type="Gene3D" id="3.30.1600.10">
    <property type="entry name" value="SIR2/SIRT2 'Small Domain"/>
    <property type="match status" value="1"/>
</dbReference>
<dbReference type="EMBL" id="SNRW01006564">
    <property type="protein sequence ID" value="KAA6382837.1"/>
    <property type="molecule type" value="Genomic_DNA"/>
</dbReference>
<evidence type="ECO:0000313" key="7">
    <source>
        <dbReference type="EMBL" id="KAA6382837.1"/>
    </source>
</evidence>
<keyword evidence="2" id="KW-0520">NAD</keyword>
<dbReference type="GO" id="GO:0005634">
    <property type="term" value="C:nucleus"/>
    <property type="evidence" value="ECO:0007669"/>
    <property type="project" value="TreeGrafter"/>
</dbReference>
<dbReference type="PANTHER" id="PTHR11085">
    <property type="entry name" value="NAD-DEPENDENT PROTEIN DEACYLASE SIRTUIN-5, MITOCHONDRIAL-RELATED"/>
    <property type="match status" value="1"/>
</dbReference>
<reference evidence="7 8" key="1">
    <citation type="submission" date="2019-03" db="EMBL/GenBank/DDBJ databases">
        <title>Single cell metagenomics reveals metabolic interactions within the superorganism composed of flagellate Streblomastix strix and complex community of Bacteroidetes bacteria on its surface.</title>
        <authorList>
            <person name="Treitli S.C."/>
            <person name="Kolisko M."/>
            <person name="Husnik F."/>
            <person name="Keeling P."/>
            <person name="Hampl V."/>
        </authorList>
    </citation>
    <scope>NUCLEOTIDE SEQUENCE [LARGE SCALE GENOMIC DNA]</scope>
    <source>
        <strain evidence="7">ST1C</strain>
    </source>
</reference>
<keyword evidence="5" id="KW-1133">Transmembrane helix</keyword>
<feature type="compositionally biased region" description="Polar residues" evidence="4">
    <location>
        <begin position="656"/>
        <end position="686"/>
    </location>
</feature>
<evidence type="ECO:0000256" key="4">
    <source>
        <dbReference type="SAM" id="MobiDB-lite"/>
    </source>
</evidence>
<dbReference type="Gene3D" id="3.40.50.1220">
    <property type="entry name" value="TPP-binding domain"/>
    <property type="match status" value="1"/>
</dbReference>
<evidence type="ECO:0000313" key="8">
    <source>
        <dbReference type="Proteomes" id="UP000324800"/>
    </source>
</evidence>
<dbReference type="SUPFAM" id="SSF52467">
    <property type="entry name" value="DHS-like NAD/FAD-binding domain"/>
    <property type="match status" value="1"/>
</dbReference>
<dbReference type="GO" id="GO:0070403">
    <property type="term" value="F:NAD+ binding"/>
    <property type="evidence" value="ECO:0007669"/>
    <property type="project" value="InterPro"/>
</dbReference>
<evidence type="ECO:0000256" key="2">
    <source>
        <dbReference type="ARBA" id="ARBA00023027"/>
    </source>
</evidence>
<feature type="compositionally biased region" description="Polar residues" evidence="4">
    <location>
        <begin position="593"/>
        <end position="605"/>
    </location>
</feature>
<dbReference type="PANTHER" id="PTHR11085:SF10">
    <property type="entry name" value="NAD-DEPENDENT PROTEIN DEACYLASE SIRTUIN-5, MITOCHONDRIAL-RELATED"/>
    <property type="match status" value="1"/>
</dbReference>
<feature type="compositionally biased region" description="Polar residues" evidence="4">
    <location>
        <begin position="479"/>
        <end position="496"/>
    </location>
</feature>
<dbReference type="GO" id="GO:0046872">
    <property type="term" value="F:metal ion binding"/>
    <property type="evidence" value="ECO:0007669"/>
    <property type="project" value="UniProtKB-KW"/>
</dbReference>
<keyword evidence="5" id="KW-0472">Membrane</keyword>
<dbReference type="AlphaFoldDB" id="A0A5J4VJN4"/>
<dbReference type="Pfam" id="PF02146">
    <property type="entry name" value="SIR2"/>
    <property type="match status" value="1"/>
</dbReference>
<name>A0A5J4VJN4_9EUKA</name>
<feature type="compositionally biased region" description="Basic and acidic residues" evidence="4">
    <location>
        <begin position="410"/>
        <end position="432"/>
    </location>
</feature>
<feature type="region of interest" description="Disordered" evidence="4">
    <location>
        <begin position="394"/>
        <end position="515"/>
    </location>
</feature>
<evidence type="ECO:0000256" key="1">
    <source>
        <dbReference type="ARBA" id="ARBA00022679"/>
    </source>
</evidence>
<gene>
    <name evidence="7" type="ORF">EZS28_021636</name>
</gene>
<feature type="binding site" evidence="3">
    <location>
        <position position="141"/>
    </location>
    <ligand>
        <name>Zn(2+)</name>
        <dbReference type="ChEBI" id="CHEBI:29105"/>
    </ligand>
</feature>
<organism evidence="7 8">
    <name type="scientific">Streblomastix strix</name>
    <dbReference type="NCBI Taxonomy" id="222440"/>
    <lineage>
        <taxon>Eukaryota</taxon>
        <taxon>Metamonada</taxon>
        <taxon>Preaxostyla</taxon>
        <taxon>Oxymonadida</taxon>
        <taxon>Streblomastigidae</taxon>
        <taxon>Streblomastix</taxon>
    </lineage>
</organism>
<feature type="transmembrane region" description="Helical" evidence="5">
    <location>
        <begin position="26"/>
        <end position="45"/>
    </location>
</feature>
<feature type="binding site" evidence="3">
    <location>
        <position position="146"/>
    </location>
    <ligand>
        <name>Zn(2+)</name>
        <dbReference type="ChEBI" id="CHEBI:29105"/>
    </ligand>
</feature>
<dbReference type="CDD" id="cd00296">
    <property type="entry name" value="SIR2"/>
    <property type="match status" value="1"/>
</dbReference>
<dbReference type="InterPro" id="IPR026591">
    <property type="entry name" value="Sirtuin_cat_small_dom_sf"/>
</dbReference>
<accession>A0A5J4VJN4</accession>
<dbReference type="GO" id="GO:0017136">
    <property type="term" value="F:histone deacetylase activity, NAD-dependent"/>
    <property type="evidence" value="ECO:0007669"/>
    <property type="project" value="TreeGrafter"/>
</dbReference>
<dbReference type="OrthoDB" id="424302at2759"/>
<keyword evidence="3" id="KW-0479">Metal-binding</keyword>
<dbReference type="PROSITE" id="PS50305">
    <property type="entry name" value="SIRTUIN"/>
    <property type="match status" value="1"/>
</dbReference>
<feature type="domain" description="Deacetylase sirtuin-type" evidence="6">
    <location>
        <begin position="8"/>
        <end position="304"/>
    </location>
</feature>
<dbReference type="InterPro" id="IPR029035">
    <property type="entry name" value="DHS-like_NAD/FAD-binding_dom"/>
</dbReference>
<dbReference type="InterPro" id="IPR026590">
    <property type="entry name" value="Ssirtuin_cat_dom"/>
</dbReference>
<feature type="binding site" evidence="3">
    <location>
        <position position="181"/>
    </location>
    <ligand>
        <name>Zn(2+)</name>
        <dbReference type="ChEBI" id="CHEBI:29105"/>
    </ligand>
</feature>
<dbReference type="InterPro" id="IPR050134">
    <property type="entry name" value="NAD-dep_sirtuin_deacylases"/>
</dbReference>
<evidence type="ECO:0000256" key="3">
    <source>
        <dbReference type="PROSITE-ProRule" id="PRU00236"/>
    </source>
</evidence>
<keyword evidence="1" id="KW-0808">Transferase</keyword>
<protein>
    <submittedName>
        <fullName evidence="7">Putative NAD-dependent deacetylase sir2E</fullName>
    </submittedName>
</protein>
<feature type="compositionally biased region" description="Acidic residues" evidence="4">
    <location>
        <begin position="498"/>
        <end position="514"/>
    </location>
</feature>
<proteinExistence type="predicted"/>
<feature type="compositionally biased region" description="Polar residues" evidence="4">
    <location>
        <begin position="695"/>
        <end position="705"/>
    </location>
</feature>
<sequence>MRRSELERLRSDAYLKAIAHSIRTGAYVLFITGAGLSVASGIAPYRGTKNAIWSKFVLEWGTKKKFKKNPSKWWNEYWLRTHESPQFINARPNEGHRAIARITNFCNAKVMTQNIDRLHHKTNIDEKKVVEIHGRLGYYKCVSDECKFSHKDYIHQIDFKGLALEGTSMEEGNLKILPPLCPECGDFLMPLSLFFDETYVSHTYYQWDKAAKWMVDCDIMVFVGTSFSVGITQTALEIAMAYHKPVYSFNLFEEDIDAQFDLENVFHVIGKAEVTLPILHRYIVSPRELYVLPHTQVQRTLRFLHMDPNLLDLLSNDQQKVAVSRRKMSIQLKPDQSDDKNDQEFNLSEAVASLKVIPKTVAQKRKRIEDVDQYIEEVQQREVLMLDPQTKRAKFDQDEMMNQKEGTIMDDIKDIDKEKDKDNDEEDKKIENEENEEQDLDENKKGKIKNKPFKGMREKKGLSLLTPATKRKDMDKGLNTATTTASRAQKRGNSNILVDDEYGYDTSEDESEDDTTIRECVDEGVLAAASLLRPHIYFMPSRFYAMSSYCTTKQLLTLPLKAPESTEVQRKYSYVQFLTKQAQKEAERASAPLDSQNQQSSHEIISQGPSLIENEVENFQRTPHKKIRGASGSKGQGQMEKDNQQEGDTGAIGYNQAESGSVSEDESSQTPNLPQENIRLSDQQDGLVTRDGQIRDQSAGSNASQLQVGTIPLASLHIQLVPYASATDERHNTVPAFSETS</sequence>